<feature type="transmembrane region" description="Helical" evidence="7">
    <location>
        <begin position="80"/>
        <end position="104"/>
    </location>
</feature>
<evidence type="ECO:0000313" key="8">
    <source>
        <dbReference type="EMBL" id="MFC3834449.1"/>
    </source>
</evidence>
<dbReference type="InterPro" id="IPR050833">
    <property type="entry name" value="Poly_Biosynth_Transport"/>
</dbReference>
<protein>
    <submittedName>
        <fullName evidence="8">Lipopolysaccharide biosynthesis protein</fullName>
    </submittedName>
</protein>
<comment type="subcellular location">
    <subcellularLocation>
        <location evidence="1">Cell membrane</location>
        <topology evidence="1">Multi-pass membrane protein</topology>
    </subcellularLocation>
</comment>
<feature type="transmembrane region" description="Helical" evidence="7">
    <location>
        <begin position="357"/>
        <end position="375"/>
    </location>
</feature>
<evidence type="ECO:0000256" key="4">
    <source>
        <dbReference type="ARBA" id="ARBA00022692"/>
    </source>
</evidence>
<proteinExistence type="inferred from homology"/>
<feature type="transmembrane region" description="Helical" evidence="7">
    <location>
        <begin position="326"/>
        <end position="345"/>
    </location>
</feature>
<evidence type="ECO:0000256" key="2">
    <source>
        <dbReference type="ARBA" id="ARBA00007430"/>
    </source>
</evidence>
<sequence>MSDLKARTVNAIKWSYFSTFTNMFLTLFFSAILSRLLTKEQFGIWATAMLLQRFGQFIADLGIGQAIVQKSKLTEDDIRAGLTSSVSLGLLATGLAWLIAPAAAQYFNKPDLVEVFRGYACVYVLSAGNILSASLLRRALKFKPLITAELSSYVIGHGIIGLTAAYLGYGAKALVVSAISQAIIQLVLLYSATRHTLKPIFRPSAFRGLYTFGMKATVVNFLEFISASLDTFLISKFYPSAALGAYDRTFNTLAKPATNFAMSLSRVLAPSFSAVQDEPDRLRRAYLSGLRAMSLVIFTAAGCLLVDAPEIVRVMLGEQFLDSVQLMQTFALFIPFAVLTNLSAVMAEATARLNVKIAIQAVYFVALASAFWATYRAGGQVEALAIVLVVAAVIRSAAYAVVARNIIGGSGRQIALSYLLGGAFFVGAGLVNAAVVFSLRALNAPLPLLFVIELIVGGLLVAGVVLYGPPSELQSMARSSLKQLRGRVLGTAG</sequence>
<evidence type="ECO:0000256" key="1">
    <source>
        <dbReference type="ARBA" id="ARBA00004651"/>
    </source>
</evidence>
<reference evidence="9" key="1">
    <citation type="journal article" date="2019" name="Int. J. Syst. Evol. Microbiol.">
        <title>The Global Catalogue of Microorganisms (GCM) 10K type strain sequencing project: providing services to taxonomists for standard genome sequencing and annotation.</title>
        <authorList>
            <consortium name="The Broad Institute Genomics Platform"/>
            <consortium name="The Broad Institute Genome Sequencing Center for Infectious Disease"/>
            <person name="Wu L."/>
            <person name="Ma J."/>
        </authorList>
    </citation>
    <scope>NUCLEOTIDE SEQUENCE [LARGE SCALE GENOMIC DNA]</scope>
    <source>
        <strain evidence="9">CCTCC AB 2017081</strain>
    </source>
</reference>
<dbReference type="PANTHER" id="PTHR30250:SF10">
    <property type="entry name" value="LIPOPOLYSACCHARIDE BIOSYNTHESIS PROTEIN WZXC"/>
    <property type="match status" value="1"/>
</dbReference>
<evidence type="ECO:0000256" key="7">
    <source>
        <dbReference type="SAM" id="Phobius"/>
    </source>
</evidence>
<keyword evidence="5 7" id="KW-1133">Transmembrane helix</keyword>
<keyword evidence="4 7" id="KW-0812">Transmembrane</keyword>
<keyword evidence="9" id="KW-1185">Reference proteome</keyword>
<feature type="transmembrane region" description="Helical" evidence="7">
    <location>
        <begin position="414"/>
        <end position="442"/>
    </location>
</feature>
<accession>A0ABV7ZBQ0</accession>
<feature type="transmembrane region" description="Helical" evidence="7">
    <location>
        <begin position="173"/>
        <end position="192"/>
    </location>
</feature>
<dbReference type="CDD" id="cd13127">
    <property type="entry name" value="MATE_tuaB_like"/>
    <property type="match status" value="1"/>
</dbReference>
<evidence type="ECO:0000313" key="9">
    <source>
        <dbReference type="Proteomes" id="UP001595803"/>
    </source>
</evidence>
<organism evidence="8 9">
    <name type="scientific">Deinococcus rufus</name>
    <dbReference type="NCBI Taxonomy" id="2136097"/>
    <lineage>
        <taxon>Bacteria</taxon>
        <taxon>Thermotogati</taxon>
        <taxon>Deinococcota</taxon>
        <taxon>Deinococci</taxon>
        <taxon>Deinococcales</taxon>
        <taxon>Deinococcaceae</taxon>
        <taxon>Deinococcus</taxon>
    </lineage>
</organism>
<feature type="transmembrane region" description="Helical" evidence="7">
    <location>
        <begin position="148"/>
        <end position="167"/>
    </location>
</feature>
<dbReference type="RefSeq" id="WP_295816004.1">
    <property type="nucleotide sequence ID" value="NZ_JBHRZG010000024.1"/>
</dbReference>
<keyword evidence="6 7" id="KW-0472">Membrane</keyword>
<evidence type="ECO:0000256" key="6">
    <source>
        <dbReference type="ARBA" id="ARBA00023136"/>
    </source>
</evidence>
<gene>
    <name evidence="8" type="ORF">ACFOSB_16465</name>
</gene>
<feature type="transmembrane region" description="Helical" evidence="7">
    <location>
        <begin position="12"/>
        <end position="32"/>
    </location>
</feature>
<evidence type="ECO:0000256" key="3">
    <source>
        <dbReference type="ARBA" id="ARBA00022475"/>
    </source>
</evidence>
<comment type="similarity">
    <text evidence="2">Belongs to the polysaccharide synthase family.</text>
</comment>
<keyword evidence="3" id="KW-1003">Cell membrane</keyword>
<name>A0ABV7ZBQ0_9DEIO</name>
<evidence type="ECO:0000256" key="5">
    <source>
        <dbReference type="ARBA" id="ARBA00022989"/>
    </source>
</evidence>
<dbReference type="EMBL" id="JBHRZG010000024">
    <property type="protein sequence ID" value="MFC3834449.1"/>
    <property type="molecule type" value="Genomic_DNA"/>
</dbReference>
<dbReference type="Pfam" id="PF13440">
    <property type="entry name" value="Polysacc_synt_3"/>
    <property type="match status" value="1"/>
</dbReference>
<feature type="transmembrane region" description="Helical" evidence="7">
    <location>
        <begin position="448"/>
        <end position="468"/>
    </location>
</feature>
<comment type="caution">
    <text evidence="8">The sequence shown here is derived from an EMBL/GenBank/DDBJ whole genome shotgun (WGS) entry which is preliminary data.</text>
</comment>
<feature type="transmembrane region" description="Helical" evidence="7">
    <location>
        <begin position="285"/>
        <end position="306"/>
    </location>
</feature>
<feature type="transmembrane region" description="Helical" evidence="7">
    <location>
        <begin position="381"/>
        <end position="402"/>
    </location>
</feature>
<feature type="transmembrane region" description="Helical" evidence="7">
    <location>
        <begin position="116"/>
        <end position="136"/>
    </location>
</feature>
<dbReference type="Proteomes" id="UP001595803">
    <property type="component" value="Unassembled WGS sequence"/>
</dbReference>
<dbReference type="PANTHER" id="PTHR30250">
    <property type="entry name" value="PST FAMILY PREDICTED COLANIC ACID TRANSPORTER"/>
    <property type="match status" value="1"/>
</dbReference>